<organism evidence="2 3">
    <name type="scientific">Mucilaginibacter pankratovii</name>
    <dbReference type="NCBI Taxonomy" id="2772110"/>
    <lineage>
        <taxon>Bacteria</taxon>
        <taxon>Pseudomonadati</taxon>
        <taxon>Bacteroidota</taxon>
        <taxon>Sphingobacteriia</taxon>
        <taxon>Sphingobacteriales</taxon>
        <taxon>Sphingobacteriaceae</taxon>
        <taxon>Mucilaginibacter</taxon>
    </lineage>
</organism>
<name>A0ABR7WS59_9SPHI</name>
<evidence type="ECO:0000259" key="1">
    <source>
        <dbReference type="Pfam" id="PF24390"/>
    </source>
</evidence>
<dbReference type="Proteomes" id="UP000606600">
    <property type="component" value="Unassembled WGS sequence"/>
</dbReference>
<dbReference type="EMBL" id="JACWMY010000007">
    <property type="protein sequence ID" value="MBD1365141.1"/>
    <property type="molecule type" value="Genomic_DNA"/>
</dbReference>
<dbReference type="Pfam" id="PF24390">
    <property type="entry name" value="PRTase-CE"/>
    <property type="match status" value="1"/>
</dbReference>
<dbReference type="InterPro" id="IPR056920">
    <property type="entry name" value="PRTase-CE"/>
</dbReference>
<proteinExistence type="predicted"/>
<accession>A0ABR7WS59</accession>
<sequence>MEEKAQRIVDIINDYENNAMTPEHVIDWVSQFEREDQEFILDELAVIFEKTYFSKAKCKEMLSGYLKFLKGHYKYADVPTFLRETVFLDLQLADKSQSELLSLLEEIIQEEYQMPLADCGKIANHYLYLDDVLSTGNTIYGQISNWLNEDNEIDASKTNFAYLKAHNIKLSVCLLCLHQWGYSNVEYRLMMNVDAETKKYITYFRFYEIENNLKALKPALNLMLPVDSQLAEVGNYLATLEEATANADRAFRKANQPVEEKLFSSPENRTRIENIFLKKGIEILGRVQNLTVKSIRPLGYTVKSHKTLGLGTLFFTYRNIPNNCPIVFWWGNNNWRPLFVLKNRGDH</sequence>
<comment type="caution">
    <text evidence="2">The sequence shown here is derived from an EMBL/GenBank/DDBJ whole genome shotgun (WGS) entry which is preliminary data.</text>
</comment>
<evidence type="ECO:0000313" key="3">
    <source>
        <dbReference type="Proteomes" id="UP000606600"/>
    </source>
</evidence>
<keyword evidence="3" id="KW-1185">Reference proteome</keyword>
<evidence type="ECO:0000313" key="2">
    <source>
        <dbReference type="EMBL" id="MBD1365141.1"/>
    </source>
</evidence>
<feature type="domain" description="PRTase-CE" evidence="1">
    <location>
        <begin position="26"/>
        <end position="339"/>
    </location>
</feature>
<dbReference type="RefSeq" id="WP_191189799.1">
    <property type="nucleotide sequence ID" value="NZ_JACWMY010000007.1"/>
</dbReference>
<protein>
    <recommendedName>
        <fullName evidence="1">PRTase-CE domain-containing protein</fullName>
    </recommendedName>
</protein>
<reference evidence="2 3" key="1">
    <citation type="submission" date="2020-09" db="EMBL/GenBank/DDBJ databases">
        <title>Novel species of Mucilaginibacter isolated from a glacier on the Tibetan Plateau.</title>
        <authorList>
            <person name="Liu Q."/>
            <person name="Xin Y.-H."/>
        </authorList>
    </citation>
    <scope>NUCLEOTIDE SEQUENCE [LARGE SCALE GENOMIC DNA]</scope>
    <source>
        <strain evidence="2 3">ZT4R22</strain>
    </source>
</reference>
<gene>
    <name evidence="2" type="ORF">IDJ77_15095</name>
</gene>